<evidence type="ECO:0000313" key="3">
    <source>
        <dbReference type="Proteomes" id="UP000327013"/>
    </source>
</evidence>
<organism evidence="2 3">
    <name type="scientific">Carpinus fangiana</name>
    <dbReference type="NCBI Taxonomy" id="176857"/>
    <lineage>
        <taxon>Eukaryota</taxon>
        <taxon>Viridiplantae</taxon>
        <taxon>Streptophyta</taxon>
        <taxon>Embryophyta</taxon>
        <taxon>Tracheophyta</taxon>
        <taxon>Spermatophyta</taxon>
        <taxon>Magnoliopsida</taxon>
        <taxon>eudicotyledons</taxon>
        <taxon>Gunneridae</taxon>
        <taxon>Pentapetalae</taxon>
        <taxon>rosids</taxon>
        <taxon>fabids</taxon>
        <taxon>Fagales</taxon>
        <taxon>Betulaceae</taxon>
        <taxon>Carpinus</taxon>
    </lineage>
</organism>
<dbReference type="InterPro" id="IPR001619">
    <property type="entry name" value="Sec1-like"/>
</dbReference>
<comment type="similarity">
    <text evidence="1">Belongs to the STXBP/unc-18/SEC1 family.</text>
</comment>
<gene>
    <name evidence="2" type="ORF">FH972_026281</name>
</gene>
<reference evidence="2 3" key="1">
    <citation type="submission" date="2019-06" db="EMBL/GenBank/DDBJ databases">
        <title>A chromosomal-level reference genome of Carpinus fangiana (Coryloideae, Betulaceae).</title>
        <authorList>
            <person name="Yang X."/>
            <person name="Wang Z."/>
            <person name="Zhang L."/>
            <person name="Hao G."/>
            <person name="Liu J."/>
            <person name="Yang Y."/>
        </authorList>
    </citation>
    <scope>NUCLEOTIDE SEQUENCE [LARGE SCALE GENOMIC DNA]</scope>
    <source>
        <strain evidence="2">Cfa_2016G</strain>
        <tissue evidence="2">Leaf</tissue>
    </source>
</reference>
<proteinExistence type="inferred from homology"/>
<evidence type="ECO:0000313" key="2">
    <source>
        <dbReference type="EMBL" id="KAB8670368.1"/>
    </source>
</evidence>
<dbReference type="InterPro" id="IPR027482">
    <property type="entry name" value="Sec1-like_dom2"/>
</dbReference>
<sequence>MIIQEQHGLFPRIVGKGDRAQRLTELLQRMRIENASSNPSILPTTATMPSTTLENLIIIDRETDMASPLLTQLTYEGLLDEIFTIHHSTTEIDTSIVGAGPVASSTSTDSTPPAAPLTRKILLPYTDTLYASLRHVHFTLAGPLLNRVARRLQSSYESRHAQSTTAELKSFVQKLPAYQAEAASLKTHTSLLDALLQRTNSAPLFRASLEAQQALASGNFDATAVREAVEDLAARNAPLHLVLRLLCLESCMAGGLRARDLDNARRTVVQAYGPQHLLTLDALEKMGLLRERGALPFSLPGAAAIGGAVRSGVGRSDESEAAVAAAAAEAQPTNYYALRKPLGLLVEDVSEEDPQDIAYVYSGYAPLSVRLVQAVLQKAQLAKVARTSFGSGGAAGADAGWRGFEAALANVRGRTVDEVQGSRDKAVKSRQVLAGASAAGAMKTSVVMFVGGITFAEIAALRFIGKQEEEAGRRRVVVCTTSIISGEKMMDAAIARSRGEA</sequence>
<accession>A0A5N6L4I0</accession>
<evidence type="ECO:0000256" key="1">
    <source>
        <dbReference type="ARBA" id="ARBA00009884"/>
    </source>
</evidence>
<dbReference type="InterPro" id="IPR036045">
    <property type="entry name" value="Sec1-like_sf"/>
</dbReference>
<name>A0A5N6L4I0_9ROSI</name>
<dbReference type="EMBL" id="VIBQ01000084">
    <property type="protein sequence ID" value="KAB8670368.1"/>
    <property type="molecule type" value="Genomic_DNA"/>
</dbReference>
<dbReference type="GO" id="GO:0016192">
    <property type="term" value="P:vesicle-mediated transport"/>
    <property type="evidence" value="ECO:0007669"/>
    <property type="project" value="InterPro"/>
</dbReference>
<dbReference type="Pfam" id="PF00995">
    <property type="entry name" value="Sec1"/>
    <property type="match status" value="1"/>
</dbReference>
<dbReference type="Proteomes" id="UP000327013">
    <property type="component" value="Unassembled WGS sequence"/>
</dbReference>
<dbReference type="Gene3D" id="3.40.50.1910">
    <property type="match status" value="1"/>
</dbReference>
<dbReference type="AlphaFoldDB" id="A0A5N6L4I0"/>
<dbReference type="SUPFAM" id="SSF56815">
    <property type="entry name" value="Sec1/munc18-like (SM) proteins"/>
    <property type="match status" value="1"/>
</dbReference>
<protein>
    <recommendedName>
        <fullName evidence="4">Sec1-like protein</fullName>
    </recommendedName>
</protein>
<evidence type="ECO:0008006" key="4">
    <source>
        <dbReference type="Google" id="ProtNLM"/>
    </source>
</evidence>
<dbReference type="PANTHER" id="PTHR11679">
    <property type="entry name" value="VESICLE PROTEIN SORTING-ASSOCIATED"/>
    <property type="match status" value="1"/>
</dbReference>
<comment type="caution">
    <text evidence="2">The sequence shown here is derived from an EMBL/GenBank/DDBJ whole genome shotgun (WGS) entry which is preliminary data.</text>
</comment>
<dbReference type="InterPro" id="IPR043127">
    <property type="entry name" value="Sec-1-like_dom3a"/>
</dbReference>
<dbReference type="InterPro" id="IPR043155">
    <property type="entry name" value="VPS33_dom3b"/>
</dbReference>
<dbReference type="Gene3D" id="1.25.40.850">
    <property type="match status" value="1"/>
</dbReference>
<dbReference type="Gene3D" id="3.90.830.10">
    <property type="entry name" value="Syntaxin Binding Protein 1, Chain A, domain 2"/>
    <property type="match status" value="1"/>
</dbReference>
<keyword evidence="3" id="KW-1185">Reference proteome</keyword>
<dbReference type="OrthoDB" id="10262287at2759"/>